<comment type="caution">
    <text evidence="1">The sequence shown here is derived from an EMBL/GenBank/DDBJ whole genome shotgun (WGS) entry which is preliminary data.</text>
</comment>
<dbReference type="Proteomes" id="UP001419910">
    <property type="component" value="Unassembled WGS sequence"/>
</dbReference>
<name>A0ABU9YAA2_9SPHN</name>
<keyword evidence="2" id="KW-1185">Reference proteome</keyword>
<evidence type="ECO:0000313" key="2">
    <source>
        <dbReference type="Proteomes" id="UP001419910"/>
    </source>
</evidence>
<proteinExistence type="predicted"/>
<dbReference type="RefSeq" id="WP_343892238.1">
    <property type="nucleotide sequence ID" value="NZ_BAAAEH010000055.1"/>
</dbReference>
<evidence type="ECO:0000313" key="1">
    <source>
        <dbReference type="EMBL" id="MEN2792647.1"/>
    </source>
</evidence>
<sequence>MNVAVKPIMGSATDERVMMHGCIRTSHAVMSYPMSFRDVHADSLFGMRMFREMGVQAGSMVMFTSGSSEYANFWPYEVAVSNLEACVAIAENFIFDAGRSEMFMRRLSIKVAFGITNAILDGMGALKLDVVKAFEPAEVICARDGAADRLKELGFSPWRMVSFGPAFGFVSPQGETFYDADEWLIEEVGGEFLITARATRALPLVRLPTGVKGSVNSNGQFTLA</sequence>
<dbReference type="EMBL" id="JBDIME010000031">
    <property type="protein sequence ID" value="MEN2792647.1"/>
    <property type="molecule type" value="Genomic_DNA"/>
</dbReference>
<gene>
    <name evidence="1" type="ORF">ABC974_23670</name>
</gene>
<accession>A0ABU9YAA2</accession>
<organism evidence="1 2">
    <name type="scientific">Sphingomonas oligophenolica</name>
    <dbReference type="NCBI Taxonomy" id="301154"/>
    <lineage>
        <taxon>Bacteria</taxon>
        <taxon>Pseudomonadati</taxon>
        <taxon>Pseudomonadota</taxon>
        <taxon>Alphaproteobacteria</taxon>
        <taxon>Sphingomonadales</taxon>
        <taxon>Sphingomonadaceae</taxon>
        <taxon>Sphingomonas</taxon>
    </lineage>
</organism>
<reference evidence="1 2" key="1">
    <citation type="submission" date="2024-05" db="EMBL/GenBank/DDBJ databases">
        <authorList>
            <person name="Liu Q."/>
            <person name="Xin Y.-H."/>
        </authorList>
    </citation>
    <scope>NUCLEOTIDE SEQUENCE [LARGE SCALE GENOMIC DNA]</scope>
    <source>
        <strain evidence="1 2">CGMCC 1.10181</strain>
    </source>
</reference>
<protein>
    <submittedName>
        <fullName evidence="1">Uncharacterized protein</fullName>
    </submittedName>
</protein>